<keyword evidence="4" id="KW-1185">Reference proteome</keyword>
<evidence type="ECO:0000313" key="4">
    <source>
        <dbReference type="Proteomes" id="UP000716446"/>
    </source>
</evidence>
<feature type="disulfide bond" evidence="2">
    <location>
        <begin position="40"/>
        <end position="51"/>
    </location>
</feature>
<protein>
    <recommendedName>
        <fullName evidence="1">Cx9C motif-containing protein 4, mitochondrial</fullName>
    </recommendedName>
</protein>
<sequence length="114" mass="12831">GMEQDLKTDPPCHPRACAIQGMRSRLISRSDSVIHIAADCIQKNGYDESKCQKQVRSQISIHAHHNDIDRTQIDALYECCNAFYEKNGDSASTVSCPKAGLLRLKMRQRAQDIQ</sequence>
<comment type="caution">
    <text evidence="3">The sequence shown here is derived from an EMBL/GenBank/DDBJ whole genome shotgun (WGS) entry which is preliminary data.</text>
</comment>
<dbReference type="InterPro" id="IPR027179">
    <property type="entry name" value="CMC4"/>
</dbReference>
<dbReference type="Gene3D" id="1.10.287.1130">
    <property type="entry name" value="CytochromE C oxidase copper chaperone"/>
    <property type="match status" value="1"/>
</dbReference>
<feature type="non-terminal residue" evidence="3">
    <location>
        <position position="114"/>
    </location>
</feature>
<proteinExistence type="predicted"/>
<feature type="disulfide bond" evidence="2">
    <location>
        <begin position="12"/>
        <end position="79"/>
    </location>
</feature>
<accession>A0A9N8K403</accession>
<evidence type="ECO:0000313" key="3">
    <source>
        <dbReference type="EMBL" id="CAD0096669.1"/>
    </source>
</evidence>
<gene>
    <name evidence="3" type="ORF">AWRI4619_LOCUS9395</name>
</gene>
<reference evidence="3" key="1">
    <citation type="submission" date="2020-06" db="EMBL/GenBank/DDBJ databases">
        <authorList>
            <person name="Onetto C."/>
        </authorList>
    </citation>
    <scope>NUCLEOTIDE SEQUENCE</scope>
</reference>
<dbReference type="AlphaFoldDB" id="A0A9N8K403"/>
<dbReference type="InterPro" id="IPR009069">
    <property type="entry name" value="Cys_alpha_HP_mot_SF"/>
</dbReference>
<name>A0A9N8K403_9PEZI</name>
<evidence type="ECO:0000256" key="1">
    <source>
        <dbReference type="ARBA" id="ARBA00019406"/>
    </source>
</evidence>
<organism evidence="3 4">
    <name type="scientific">Aureobasidium vineae</name>
    <dbReference type="NCBI Taxonomy" id="2773715"/>
    <lineage>
        <taxon>Eukaryota</taxon>
        <taxon>Fungi</taxon>
        <taxon>Dikarya</taxon>
        <taxon>Ascomycota</taxon>
        <taxon>Pezizomycotina</taxon>
        <taxon>Dothideomycetes</taxon>
        <taxon>Dothideomycetidae</taxon>
        <taxon>Dothideales</taxon>
        <taxon>Saccotheciaceae</taxon>
        <taxon>Aureobasidium</taxon>
    </lineage>
</organism>
<dbReference type="Pfam" id="PF08991">
    <property type="entry name" value="CMC4"/>
    <property type="match status" value="1"/>
</dbReference>
<feature type="disulfide bond" evidence="2">
    <location>
        <begin position="80"/>
        <end position="96"/>
    </location>
</feature>
<evidence type="ECO:0000256" key="2">
    <source>
        <dbReference type="PIRSR" id="PIRSR627179-50"/>
    </source>
</evidence>
<dbReference type="Proteomes" id="UP000716446">
    <property type="component" value="Unassembled WGS sequence"/>
</dbReference>
<dbReference type="SUPFAM" id="SSF47072">
    <property type="entry name" value="Cysteine alpha-hairpin motif"/>
    <property type="match status" value="1"/>
</dbReference>
<keyword evidence="2" id="KW-1015">Disulfide bond</keyword>
<dbReference type="EMBL" id="CAIJEN010000017">
    <property type="protein sequence ID" value="CAD0096669.1"/>
    <property type="molecule type" value="Genomic_DNA"/>
</dbReference>